<sequence>MFSERYPFELVPIPLRGNKFIVGMDWLSLNWAVNDCERQLVRVRTPSGGELVVNGEGAQCGPVLCSAPRPSRYLYQGYSTFATYVMDTREKGKALVDDVPIVREYPNMFPEDFPGVPPGRQVEFRIDLVPGAARIAKAPYRLAPPEMQELCTQLQELLDKGLIRPSSSPWGTSILYVKKNDGSHRMYIDYRELNRITVKNHYPVPRIYDWFDQLHGASWFSKLDLRSIYHQMRFREDDVQKTSFCTRYGHYEFVVIPFRLTNAPSVFMDLMNCMCLLMLDRFVIVFTDDILLRKVWFLGYLVNQNGILVDPTKVEAVSRWEVSRSPSEIRSFLGLAGYYWRFIQDFSKIAVPAIRLTKKTATFRWGPDQQATFETLIQRLCKVSILALPEGVEDLVVYCDASIKGLGTVLMHRGRVIAYASRQLKPHEANYPTHDLEMGVMVFALKIWRHYLYRDYDCEILYHPGKANVVDDALSRKAVAAPVRDIFLRTTVITPLLKQIREA</sequence>
<dbReference type="CDD" id="cd01647">
    <property type="entry name" value="RT_LTR"/>
    <property type="match status" value="1"/>
</dbReference>
<evidence type="ECO:0008006" key="6">
    <source>
        <dbReference type="Google" id="ProtNLM"/>
    </source>
</evidence>
<dbReference type="PANTHER" id="PTHR37984:SF5">
    <property type="entry name" value="PROTEIN NYNRIN-LIKE"/>
    <property type="match status" value="1"/>
</dbReference>
<keyword evidence="1" id="KW-0511">Multifunctional enzyme</keyword>
<accession>A0AAU9M4Y0</accession>
<feature type="domain" description="Reverse transcriptase" evidence="2">
    <location>
        <begin position="177"/>
        <end position="292"/>
    </location>
</feature>
<evidence type="ECO:0000313" key="5">
    <source>
        <dbReference type="Proteomes" id="UP001157418"/>
    </source>
</evidence>
<dbReference type="GO" id="GO:0003824">
    <property type="term" value="F:catalytic activity"/>
    <property type="evidence" value="ECO:0007669"/>
    <property type="project" value="UniProtKB-KW"/>
</dbReference>
<protein>
    <recommendedName>
        <fullName evidence="6">Reverse transcriptase domain-containing protein</fullName>
    </recommendedName>
</protein>
<dbReference type="PANTHER" id="PTHR37984">
    <property type="entry name" value="PROTEIN CBG26694"/>
    <property type="match status" value="1"/>
</dbReference>
<evidence type="ECO:0000259" key="3">
    <source>
        <dbReference type="Pfam" id="PF17919"/>
    </source>
</evidence>
<dbReference type="Pfam" id="PF00078">
    <property type="entry name" value="RVT_1"/>
    <property type="match status" value="1"/>
</dbReference>
<dbReference type="EMBL" id="CAKMRJ010001112">
    <property type="protein sequence ID" value="CAH1421825.1"/>
    <property type="molecule type" value="Genomic_DNA"/>
</dbReference>
<dbReference type="Pfam" id="PF17919">
    <property type="entry name" value="RT_RNaseH_2"/>
    <property type="match status" value="1"/>
</dbReference>
<dbReference type="InterPro" id="IPR043502">
    <property type="entry name" value="DNA/RNA_pol_sf"/>
</dbReference>
<organism evidence="4 5">
    <name type="scientific">Lactuca virosa</name>
    <dbReference type="NCBI Taxonomy" id="75947"/>
    <lineage>
        <taxon>Eukaryota</taxon>
        <taxon>Viridiplantae</taxon>
        <taxon>Streptophyta</taxon>
        <taxon>Embryophyta</taxon>
        <taxon>Tracheophyta</taxon>
        <taxon>Spermatophyta</taxon>
        <taxon>Magnoliopsida</taxon>
        <taxon>eudicotyledons</taxon>
        <taxon>Gunneridae</taxon>
        <taxon>Pentapetalae</taxon>
        <taxon>asterids</taxon>
        <taxon>campanulids</taxon>
        <taxon>Asterales</taxon>
        <taxon>Asteraceae</taxon>
        <taxon>Cichorioideae</taxon>
        <taxon>Cichorieae</taxon>
        <taxon>Lactucinae</taxon>
        <taxon>Lactuca</taxon>
    </lineage>
</organism>
<dbReference type="Proteomes" id="UP001157418">
    <property type="component" value="Unassembled WGS sequence"/>
</dbReference>
<dbReference type="FunFam" id="3.30.70.270:FF:000020">
    <property type="entry name" value="Transposon Tf2-6 polyprotein-like Protein"/>
    <property type="match status" value="1"/>
</dbReference>
<evidence type="ECO:0000256" key="1">
    <source>
        <dbReference type="ARBA" id="ARBA00023268"/>
    </source>
</evidence>
<comment type="caution">
    <text evidence="4">The sequence shown here is derived from an EMBL/GenBank/DDBJ whole genome shotgun (WGS) entry which is preliminary data.</text>
</comment>
<reference evidence="4 5" key="1">
    <citation type="submission" date="2022-01" db="EMBL/GenBank/DDBJ databases">
        <authorList>
            <person name="Xiong W."/>
            <person name="Schranz E."/>
        </authorList>
    </citation>
    <scope>NUCLEOTIDE SEQUENCE [LARGE SCALE GENOMIC DNA]</scope>
</reference>
<evidence type="ECO:0000313" key="4">
    <source>
        <dbReference type="EMBL" id="CAH1421825.1"/>
    </source>
</evidence>
<dbReference type="InterPro" id="IPR000477">
    <property type="entry name" value="RT_dom"/>
</dbReference>
<feature type="domain" description="Reverse transcriptase/retrotransposon-derived protein RNase H-like" evidence="3">
    <location>
        <begin position="365"/>
        <end position="454"/>
    </location>
</feature>
<dbReference type="Gene3D" id="3.30.70.270">
    <property type="match status" value="2"/>
</dbReference>
<gene>
    <name evidence="4" type="ORF">LVIROSA_LOCUS9202</name>
</gene>
<dbReference type="Gene3D" id="3.10.10.10">
    <property type="entry name" value="HIV Type 1 Reverse Transcriptase, subunit A, domain 1"/>
    <property type="match status" value="1"/>
</dbReference>
<dbReference type="AlphaFoldDB" id="A0AAU9M4Y0"/>
<dbReference type="InterPro" id="IPR041577">
    <property type="entry name" value="RT_RNaseH_2"/>
</dbReference>
<dbReference type="CDD" id="cd09274">
    <property type="entry name" value="RNase_HI_RT_Ty3"/>
    <property type="match status" value="1"/>
</dbReference>
<name>A0AAU9M4Y0_9ASTR</name>
<dbReference type="InterPro" id="IPR050951">
    <property type="entry name" value="Retrovirus_Pol_polyprotein"/>
</dbReference>
<proteinExistence type="predicted"/>
<keyword evidence="5" id="KW-1185">Reference proteome</keyword>
<dbReference type="InterPro" id="IPR043128">
    <property type="entry name" value="Rev_trsase/Diguanyl_cyclase"/>
</dbReference>
<dbReference type="SUPFAM" id="SSF56672">
    <property type="entry name" value="DNA/RNA polymerases"/>
    <property type="match status" value="1"/>
</dbReference>
<evidence type="ECO:0000259" key="2">
    <source>
        <dbReference type="Pfam" id="PF00078"/>
    </source>
</evidence>